<reference evidence="2" key="1">
    <citation type="submission" date="2020-06" db="EMBL/GenBank/DDBJ databases">
        <title>Insight into the genomes of haloalkaliphilic bacilli from Kenyan soda lakes.</title>
        <authorList>
            <person name="Mwirichia R."/>
            <person name="Villamizar G.C."/>
            <person name="Poehlein A."/>
            <person name="Mugweru J."/>
            <person name="Kipnyargis A."/>
            <person name="Kiplimo D."/>
            <person name="Orwa P."/>
            <person name="Daniel R."/>
        </authorList>
    </citation>
    <scope>NUCLEOTIDE SEQUENCE</scope>
    <source>
        <strain evidence="2">B1096_S55</strain>
    </source>
</reference>
<accession>A0A9Q4B030</accession>
<sequence length="94" mass="11159">MFKKSSDDFNSQTERNLKGKELEKNGDIEKAIELYELNVRSEFPGNFPYDCLAIIYRKKKNYDEEIRVLQKAIEVFVGERIKRNRGTQRIEGRL</sequence>
<dbReference type="RefSeq" id="WP_257820591.1">
    <property type="nucleotide sequence ID" value="NZ_JABXYM010000001.1"/>
</dbReference>
<dbReference type="SUPFAM" id="SSF48452">
    <property type="entry name" value="TPR-like"/>
    <property type="match status" value="1"/>
</dbReference>
<keyword evidence="3" id="KW-1185">Reference proteome</keyword>
<dbReference type="InterPro" id="IPR011990">
    <property type="entry name" value="TPR-like_helical_dom_sf"/>
</dbReference>
<protein>
    <recommendedName>
        <fullName evidence="4">Tetratricopeptide repeat protein</fullName>
    </recommendedName>
</protein>
<evidence type="ECO:0008006" key="4">
    <source>
        <dbReference type="Google" id="ProtNLM"/>
    </source>
</evidence>
<dbReference type="Gene3D" id="1.25.40.10">
    <property type="entry name" value="Tetratricopeptide repeat domain"/>
    <property type="match status" value="1"/>
</dbReference>
<evidence type="ECO:0000256" key="1">
    <source>
        <dbReference type="SAM" id="MobiDB-lite"/>
    </source>
</evidence>
<dbReference type="Pfam" id="PF13181">
    <property type="entry name" value="TPR_8"/>
    <property type="match status" value="2"/>
</dbReference>
<dbReference type="Proteomes" id="UP001057753">
    <property type="component" value="Unassembled WGS sequence"/>
</dbReference>
<dbReference type="EMBL" id="JABXYM010000001">
    <property type="protein sequence ID" value="MCR6095849.1"/>
    <property type="molecule type" value="Genomic_DNA"/>
</dbReference>
<evidence type="ECO:0000313" key="3">
    <source>
        <dbReference type="Proteomes" id="UP001057753"/>
    </source>
</evidence>
<dbReference type="AlphaFoldDB" id="A0A9Q4B030"/>
<gene>
    <name evidence="2" type="ORF">HXA33_04765</name>
</gene>
<dbReference type="InterPro" id="IPR019734">
    <property type="entry name" value="TPR_rpt"/>
</dbReference>
<organism evidence="2 3">
    <name type="scientific">Salipaludibacillus agaradhaerens</name>
    <name type="common">Bacillus agaradhaerens</name>
    <dbReference type="NCBI Taxonomy" id="76935"/>
    <lineage>
        <taxon>Bacteria</taxon>
        <taxon>Bacillati</taxon>
        <taxon>Bacillota</taxon>
        <taxon>Bacilli</taxon>
        <taxon>Bacillales</taxon>
        <taxon>Bacillaceae</taxon>
    </lineage>
</organism>
<evidence type="ECO:0000313" key="2">
    <source>
        <dbReference type="EMBL" id="MCR6095849.1"/>
    </source>
</evidence>
<proteinExistence type="predicted"/>
<feature type="region of interest" description="Disordered" evidence="1">
    <location>
        <begin position="1"/>
        <end position="22"/>
    </location>
</feature>
<comment type="caution">
    <text evidence="2">The sequence shown here is derived from an EMBL/GenBank/DDBJ whole genome shotgun (WGS) entry which is preliminary data.</text>
</comment>
<name>A0A9Q4B030_SALAG</name>